<name>A0AAE0YB68_9GAST</name>
<dbReference type="AlphaFoldDB" id="A0AAE0YB68"/>
<reference evidence="2" key="1">
    <citation type="journal article" date="2023" name="G3 (Bethesda)">
        <title>A reference genome for the long-term kleptoplast-retaining sea slug Elysia crispata morphotype clarki.</title>
        <authorList>
            <person name="Eastman K.E."/>
            <person name="Pendleton A.L."/>
            <person name="Shaikh M.A."/>
            <person name="Suttiyut T."/>
            <person name="Ogas R."/>
            <person name="Tomko P."/>
            <person name="Gavelis G."/>
            <person name="Widhalm J.R."/>
            <person name="Wisecaver J.H."/>
        </authorList>
    </citation>
    <scope>NUCLEOTIDE SEQUENCE</scope>
    <source>
        <strain evidence="2">ECLA1</strain>
    </source>
</reference>
<sequence>MCSHSGNKFGGEGKTDPYNPFDYKNVASNHHRKTDPYNPFDYKNVASNHHRKTDPYNPFDYKTLLPNGPKRSGTKDPGFGLLPVKSHAPQTSLALRSRSSTRMLCVVDESGISSHSQPRHNTEQRILLQGQLARDASHVVLPHNPSRAMKTDAAAVDTTPFISNTISGTSRDALTSDPGSRHACIEE</sequence>
<comment type="caution">
    <text evidence="2">The sequence shown here is derived from an EMBL/GenBank/DDBJ whole genome shotgun (WGS) entry which is preliminary data.</text>
</comment>
<evidence type="ECO:0000256" key="1">
    <source>
        <dbReference type="SAM" id="MobiDB-lite"/>
    </source>
</evidence>
<evidence type="ECO:0000313" key="2">
    <source>
        <dbReference type="EMBL" id="KAK3739235.1"/>
    </source>
</evidence>
<proteinExistence type="predicted"/>
<feature type="region of interest" description="Disordered" evidence="1">
    <location>
        <begin position="166"/>
        <end position="187"/>
    </location>
</feature>
<dbReference type="Proteomes" id="UP001283361">
    <property type="component" value="Unassembled WGS sequence"/>
</dbReference>
<evidence type="ECO:0000313" key="3">
    <source>
        <dbReference type="Proteomes" id="UP001283361"/>
    </source>
</evidence>
<gene>
    <name evidence="2" type="ORF">RRG08_008096</name>
</gene>
<dbReference type="EMBL" id="JAWDGP010006542">
    <property type="protein sequence ID" value="KAK3739235.1"/>
    <property type="molecule type" value="Genomic_DNA"/>
</dbReference>
<keyword evidence="3" id="KW-1185">Reference proteome</keyword>
<accession>A0AAE0YB68</accession>
<organism evidence="2 3">
    <name type="scientific">Elysia crispata</name>
    <name type="common">lettuce slug</name>
    <dbReference type="NCBI Taxonomy" id="231223"/>
    <lineage>
        <taxon>Eukaryota</taxon>
        <taxon>Metazoa</taxon>
        <taxon>Spiralia</taxon>
        <taxon>Lophotrochozoa</taxon>
        <taxon>Mollusca</taxon>
        <taxon>Gastropoda</taxon>
        <taxon>Heterobranchia</taxon>
        <taxon>Euthyneura</taxon>
        <taxon>Panpulmonata</taxon>
        <taxon>Sacoglossa</taxon>
        <taxon>Placobranchoidea</taxon>
        <taxon>Plakobranchidae</taxon>
        <taxon>Elysia</taxon>
    </lineage>
</organism>
<protein>
    <submittedName>
        <fullName evidence="2">Uncharacterized protein</fullName>
    </submittedName>
</protein>
<feature type="region of interest" description="Disordered" evidence="1">
    <location>
        <begin position="1"/>
        <end position="84"/>
    </location>
</feature>